<dbReference type="Proteomes" id="UP000510869">
    <property type="component" value="Chromosome"/>
</dbReference>
<evidence type="ECO:0000313" key="1">
    <source>
        <dbReference type="EMBL" id="QLK25382.1"/>
    </source>
</evidence>
<protein>
    <recommendedName>
        <fullName evidence="3">Ribbon-helix-helix protein, CopG family</fullName>
    </recommendedName>
</protein>
<dbReference type="KEGG" id="nay:HYG81_15005"/>
<evidence type="ECO:0000313" key="2">
    <source>
        <dbReference type="Proteomes" id="UP000510869"/>
    </source>
</evidence>
<evidence type="ECO:0008006" key="3">
    <source>
        <dbReference type="Google" id="ProtNLM"/>
    </source>
</evidence>
<dbReference type="GeneID" id="56144540"/>
<dbReference type="AlphaFoldDB" id="A0A7D6GPT7"/>
<organism evidence="1 2">
    <name type="scientific">Natrinema zhouii</name>
    <dbReference type="NCBI Taxonomy" id="1710539"/>
    <lineage>
        <taxon>Archaea</taxon>
        <taxon>Methanobacteriati</taxon>
        <taxon>Methanobacteriota</taxon>
        <taxon>Stenosarchaea group</taxon>
        <taxon>Halobacteria</taxon>
        <taxon>Halobacteriales</taxon>
        <taxon>Natrialbaceae</taxon>
        <taxon>Natrinema</taxon>
    </lineage>
</organism>
<dbReference type="EMBL" id="CP059154">
    <property type="protein sequence ID" value="QLK25382.1"/>
    <property type="molecule type" value="Genomic_DNA"/>
</dbReference>
<dbReference type="OrthoDB" id="199897at2157"/>
<reference evidence="1 2" key="1">
    <citation type="submission" date="2020-07" db="EMBL/GenBank/DDBJ databases">
        <title>Natrinema (YPL30) sp. nov. and Haloterrigena xxxxxx (YPL8) sp. nov., isolated from a salt mine.</title>
        <authorList>
            <person name="Cui H."/>
        </authorList>
    </citation>
    <scope>NUCLEOTIDE SEQUENCE [LARGE SCALE GENOMIC DNA]</scope>
    <source>
        <strain evidence="1 2">YPL13</strain>
    </source>
</reference>
<keyword evidence="2" id="KW-1185">Reference proteome</keyword>
<sequence length="63" mass="6982">MANTGITVPDELLEDFDDKVFELKAEGEIDRDASRSEVIRTLMEEWVEGNSKSDSTATMATAD</sequence>
<gene>
    <name evidence="1" type="ORF">HYG81_15005</name>
</gene>
<dbReference type="RefSeq" id="WP_180840571.1">
    <property type="nucleotide sequence ID" value="NZ_CP059154.1"/>
</dbReference>
<proteinExistence type="predicted"/>
<dbReference type="CDD" id="cd22231">
    <property type="entry name" value="RHH_NikR_HicB-like"/>
    <property type="match status" value="1"/>
</dbReference>
<accession>A0A7D6GPT7</accession>
<name>A0A7D6GPT7_9EURY</name>